<accession>A0ABW4GTT2</accession>
<feature type="signal peptide" evidence="1">
    <location>
        <begin position="1"/>
        <end position="26"/>
    </location>
</feature>
<sequence>MTIFAGRFVVPLLTLLLLVPSFSASAAALPPPMSEDGARTALDWLTVAERGTLDGYSHDRFMPEWAPKRGMCDTREIVLKRDGESVERDASCRVVAGTWYSQYDGKVLTSEAEIDVDHLVPLANAWRSGANTWSDARRQAFANDLTRPELITVSATANIAKGGRTPVTWRPPLAGYWCTYARSWITVKSHYALRITKEEKAALIEMLDTCRD</sequence>
<evidence type="ECO:0000259" key="2">
    <source>
        <dbReference type="Pfam" id="PF07510"/>
    </source>
</evidence>
<name>A0ABW4GTT2_9ACTN</name>
<feature type="domain" description="GmrSD restriction endonucleases C-terminal" evidence="2">
    <location>
        <begin position="91"/>
        <end position="206"/>
    </location>
</feature>
<proteinExistence type="predicted"/>
<keyword evidence="4" id="KW-1185">Reference proteome</keyword>
<evidence type="ECO:0000313" key="3">
    <source>
        <dbReference type="EMBL" id="MFD1546293.1"/>
    </source>
</evidence>
<dbReference type="RefSeq" id="WP_219536396.1">
    <property type="nucleotide sequence ID" value="NZ_JAHKRM010000030.1"/>
</dbReference>
<gene>
    <name evidence="3" type="ORF">ACFSJ0_55315</name>
</gene>
<protein>
    <submittedName>
        <fullName evidence="3">DUF1524 domain-containing protein</fullName>
    </submittedName>
</protein>
<dbReference type="Pfam" id="PF07510">
    <property type="entry name" value="GmrSD_C"/>
    <property type="match status" value="1"/>
</dbReference>
<reference evidence="4" key="1">
    <citation type="journal article" date="2019" name="Int. J. Syst. Evol. Microbiol.">
        <title>The Global Catalogue of Microorganisms (GCM) 10K type strain sequencing project: providing services to taxonomists for standard genome sequencing and annotation.</title>
        <authorList>
            <consortium name="The Broad Institute Genomics Platform"/>
            <consortium name="The Broad Institute Genome Sequencing Center for Infectious Disease"/>
            <person name="Wu L."/>
            <person name="Ma J."/>
        </authorList>
    </citation>
    <scope>NUCLEOTIDE SEQUENCE [LARGE SCALE GENOMIC DNA]</scope>
    <source>
        <strain evidence="4">CGMCC 1.15399</strain>
    </source>
</reference>
<dbReference type="InterPro" id="IPR011089">
    <property type="entry name" value="GmrSD_C"/>
</dbReference>
<evidence type="ECO:0000256" key="1">
    <source>
        <dbReference type="SAM" id="SignalP"/>
    </source>
</evidence>
<comment type="caution">
    <text evidence="3">The sequence shown here is derived from an EMBL/GenBank/DDBJ whole genome shotgun (WGS) entry which is preliminary data.</text>
</comment>
<keyword evidence="1" id="KW-0732">Signal</keyword>
<dbReference type="PANTHER" id="PTHR24094:SF15">
    <property type="entry name" value="AMP-DEPENDENT SYNTHETASE_LIGASE DOMAIN-CONTAINING PROTEIN-RELATED"/>
    <property type="match status" value="1"/>
</dbReference>
<organism evidence="3 4">
    <name type="scientific">Nonomuraea guangzhouensis</name>
    <dbReference type="NCBI Taxonomy" id="1291555"/>
    <lineage>
        <taxon>Bacteria</taxon>
        <taxon>Bacillati</taxon>
        <taxon>Actinomycetota</taxon>
        <taxon>Actinomycetes</taxon>
        <taxon>Streptosporangiales</taxon>
        <taxon>Streptosporangiaceae</taxon>
        <taxon>Nonomuraea</taxon>
    </lineage>
</organism>
<feature type="chain" id="PRO_5045890343" evidence="1">
    <location>
        <begin position="27"/>
        <end position="212"/>
    </location>
</feature>
<dbReference type="Proteomes" id="UP001597097">
    <property type="component" value="Unassembled WGS sequence"/>
</dbReference>
<dbReference type="EMBL" id="JBHUCM010000064">
    <property type="protein sequence ID" value="MFD1546293.1"/>
    <property type="molecule type" value="Genomic_DNA"/>
</dbReference>
<dbReference type="PANTHER" id="PTHR24094">
    <property type="entry name" value="SECRETED PROTEIN"/>
    <property type="match status" value="1"/>
</dbReference>
<evidence type="ECO:0000313" key="4">
    <source>
        <dbReference type="Proteomes" id="UP001597097"/>
    </source>
</evidence>